<evidence type="ECO:0000313" key="1">
    <source>
        <dbReference type="EMBL" id="TDX82004.1"/>
    </source>
</evidence>
<dbReference type="EMBL" id="SOEO01000010">
    <property type="protein sequence ID" value="TDX82004.1"/>
    <property type="molecule type" value="Genomic_DNA"/>
</dbReference>
<reference evidence="1 2" key="1">
    <citation type="submission" date="2019-03" db="EMBL/GenBank/DDBJ databases">
        <title>Genomic Encyclopedia of Type Strains, Phase III (KMG-III): the genomes of soil and plant-associated and newly described type strains.</title>
        <authorList>
            <person name="Whitman W."/>
        </authorList>
    </citation>
    <scope>NUCLEOTIDE SEQUENCE [LARGE SCALE GENOMIC DNA]</scope>
    <source>
        <strain evidence="1 2">CGMCC 1.12802</strain>
    </source>
</reference>
<dbReference type="Proteomes" id="UP000295313">
    <property type="component" value="Unassembled WGS sequence"/>
</dbReference>
<name>A0A4V3H282_9FLAO</name>
<evidence type="ECO:0000313" key="2">
    <source>
        <dbReference type="Proteomes" id="UP000295313"/>
    </source>
</evidence>
<dbReference type="AlphaFoldDB" id="A0A4V3H282"/>
<organism evidence="1 2">
    <name type="scientific">Epilithonimonas xixisoli</name>
    <dbReference type="NCBI Taxonomy" id="1476462"/>
    <lineage>
        <taxon>Bacteria</taxon>
        <taxon>Pseudomonadati</taxon>
        <taxon>Bacteroidota</taxon>
        <taxon>Flavobacteriia</taxon>
        <taxon>Flavobacteriales</taxon>
        <taxon>Weeksellaceae</taxon>
        <taxon>Chryseobacterium group</taxon>
        <taxon>Epilithonimonas</taxon>
    </lineage>
</organism>
<accession>A0A4V3H282</accession>
<dbReference type="RefSeq" id="WP_133946625.1">
    <property type="nucleotide sequence ID" value="NZ_SOEO01000010.1"/>
</dbReference>
<keyword evidence="2" id="KW-1185">Reference proteome</keyword>
<gene>
    <name evidence="1" type="ORF">B0I22_3446</name>
</gene>
<dbReference type="OrthoDB" id="956078at2"/>
<sequence>MKKNAEIQLDFEIDKLTKSIENAISGESFLTEIVPLNLADKKIIKKSDWNFDWKKEIDDTTKLVFKLNTIENPKIIQGLISLTDKGDHIFMDLIESAKFNKGKSKLYSGVAGNLVAFACKTSFEKNYDGVVSFVAKTQLMVHYEKTLGAKRFAGNRMFIDTQEAKFLVKQYFKDFKL</sequence>
<proteinExistence type="predicted"/>
<comment type="caution">
    <text evidence="1">The sequence shown here is derived from an EMBL/GenBank/DDBJ whole genome shotgun (WGS) entry which is preliminary data.</text>
</comment>
<protein>
    <submittedName>
        <fullName evidence="1">Uncharacterized protein</fullName>
    </submittedName>
</protein>